<reference evidence="6 7" key="1">
    <citation type="submission" date="2019-03" db="EMBL/GenBank/DDBJ databases">
        <title>Genomic Encyclopedia of Type Strains, Phase IV (KMG-IV): sequencing the most valuable type-strain genomes for metagenomic binning, comparative biology and taxonomic classification.</title>
        <authorList>
            <person name="Goeker M."/>
        </authorList>
    </citation>
    <scope>NUCLEOTIDE SEQUENCE [LARGE SCALE GENOMIC DNA]</scope>
    <source>
        <strain evidence="6 7">DSM 102940</strain>
    </source>
</reference>
<keyword evidence="1" id="KW-0949">S-adenosyl-L-methionine</keyword>
<keyword evidence="4" id="KW-0411">Iron-sulfur</keyword>
<evidence type="ECO:0000256" key="3">
    <source>
        <dbReference type="ARBA" id="ARBA00023004"/>
    </source>
</evidence>
<feature type="domain" description="Radical SAM core" evidence="5">
    <location>
        <begin position="16"/>
        <end position="114"/>
    </location>
</feature>
<sequence length="273" mass="31910">MNIEKSGLFKMHRCGIIITYRCNLRCKLCTAYSPYYEIPPHFNFEELKKSIDKYFEIVDYVEKFTISGGEPMVHKELDSIISHTIRYSEKIGFIEIITNGTVVPNEKLIDAIMEKRSKIKFLIDDYGKDLSIKVDEISNIFDELKIQYQVRNHVTEDGHCGGWIDFGDFSQKLYTNEEKEKLFEKCAIPQKMKFCFTIKQGEIHPCGPSYRCIELGKIKKIPEEYVDLFEDISIHEKQQRICKMQNLKSLQACAFCNGMCEDSLRFRAAEQLE</sequence>
<organism evidence="6 7">
    <name type="scientific">Marinisporobacter balticus</name>
    <dbReference type="NCBI Taxonomy" id="2018667"/>
    <lineage>
        <taxon>Bacteria</taxon>
        <taxon>Bacillati</taxon>
        <taxon>Bacillota</taxon>
        <taxon>Clostridia</taxon>
        <taxon>Peptostreptococcales</taxon>
        <taxon>Thermotaleaceae</taxon>
        <taxon>Marinisporobacter</taxon>
    </lineage>
</organism>
<dbReference type="AlphaFoldDB" id="A0A4R2KRW6"/>
<dbReference type="OrthoDB" id="7021155at2"/>
<dbReference type="GO" id="GO:0051536">
    <property type="term" value="F:iron-sulfur cluster binding"/>
    <property type="evidence" value="ECO:0007669"/>
    <property type="project" value="UniProtKB-KW"/>
</dbReference>
<evidence type="ECO:0000313" key="7">
    <source>
        <dbReference type="Proteomes" id="UP000294919"/>
    </source>
</evidence>
<dbReference type="PANTHER" id="PTHR11228:SF7">
    <property type="entry name" value="PQQA PEPTIDE CYCLASE"/>
    <property type="match status" value="1"/>
</dbReference>
<dbReference type="SFLD" id="SFLDS00029">
    <property type="entry name" value="Radical_SAM"/>
    <property type="match status" value="1"/>
</dbReference>
<evidence type="ECO:0000256" key="4">
    <source>
        <dbReference type="ARBA" id="ARBA00023014"/>
    </source>
</evidence>
<keyword evidence="2" id="KW-0479">Metal-binding</keyword>
<protein>
    <submittedName>
        <fullName evidence="6">4Fe-4S single cluster protein</fullName>
    </submittedName>
</protein>
<keyword evidence="3" id="KW-0408">Iron</keyword>
<evidence type="ECO:0000256" key="1">
    <source>
        <dbReference type="ARBA" id="ARBA00022691"/>
    </source>
</evidence>
<dbReference type="EMBL" id="SLWV01000008">
    <property type="protein sequence ID" value="TCO76454.1"/>
    <property type="molecule type" value="Genomic_DNA"/>
</dbReference>
<dbReference type="InterPro" id="IPR058240">
    <property type="entry name" value="rSAM_sf"/>
</dbReference>
<gene>
    <name evidence="6" type="ORF">EV214_10856</name>
</gene>
<dbReference type="InterPro" id="IPR007197">
    <property type="entry name" value="rSAM"/>
</dbReference>
<accession>A0A4R2KRW6</accession>
<dbReference type="GO" id="GO:0003824">
    <property type="term" value="F:catalytic activity"/>
    <property type="evidence" value="ECO:0007669"/>
    <property type="project" value="InterPro"/>
</dbReference>
<dbReference type="GO" id="GO:0046872">
    <property type="term" value="F:metal ion binding"/>
    <property type="evidence" value="ECO:0007669"/>
    <property type="project" value="UniProtKB-KW"/>
</dbReference>
<dbReference type="PANTHER" id="PTHR11228">
    <property type="entry name" value="RADICAL SAM DOMAIN PROTEIN"/>
    <property type="match status" value="1"/>
</dbReference>
<dbReference type="CDD" id="cd01335">
    <property type="entry name" value="Radical_SAM"/>
    <property type="match status" value="1"/>
</dbReference>
<comment type="caution">
    <text evidence="6">The sequence shown here is derived from an EMBL/GenBank/DDBJ whole genome shotgun (WGS) entry which is preliminary data.</text>
</comment>
<evidence type="ECO:0000259" key="5">
    <source>
        <dbReference type="Pfam" id="PF04055"/>
    </source>
</evidence>
<dbReference type="SFLD" id="SFLDG01067">
    <property type="entry name" value="SPASM/twitch_domain_containing"/>
    <property type="match status" value="1"/>
</dbReference>
<dbReference type="RefSeq" id="WP_132244414.1">
    <property type="nucleotide sequence ID" value="NZ_SLWV01000008.1"/>
</dbReference>
<dbReference type="Pfam" id="PF04055">
    <property type="entry name" value="Radical_SAM"/>
    <property type="match status" value="1"/>
</dbReference>
<dbReference type="Proteomes" id="UP000294919">
    <property type="component" value="Unassembled WGS sequence"/>
</dbReference>
<evidence type="ECO:0000313" key="6">
    <source>
        <dbReference type="EMBL" id="TCO76454.1"/>
    </source>
</evidence>
<evidence type="ECO:0000256" key="2">
    <source>
        <dbReference type="ARBA" id="ARBA00022723"/>
    </source>
</evidence>
<name>A0A4R2KRW6_9FIRM</name>
<dbReference type="InterPro" id="IPR050377">
    <property type="entry name" value="Radical_SAM_PqqE_MftC-like"/>
</dbReference>
<keyword evidence="7" id="KW-1185">Reference proteome</keyword>
<dbReference type="Gene3D" id="3.20.20.70">
    <property type="entry name" value="Aldolase class I"/>
    <property type="match status" value="1"/>
</dbReference>
<dbReference type="SUPFAM" id="SSF102114">
    <property type="entry name" value="Radical SAM enzymes"/>
    <property type="match status" value="1"/>
</dbReference>
<dbReference type="InterPro" id="IPR013785">
    <property type="entry name" value="Aldolase_TIM"/>
</dbReference>
<proteinExistence type="predicted"/>